<dbReference type="EMBL" id="JADEWB010000048">
    <property type="protein sequence ID" value="MBE9236474.1"/>
    <property type="molecule type" value="Genomic_DNA"/>
</dbReference>
<keyword evidence="1" id="KW-0812">Transmembrane</keyword>
<proteinExistence type="predicted"/>
<evidence type="ECO:0000313" key="3">
    <source>
        <dbReference type="Proteomes" id="UP000606776"/>
    </source>
</evidence>
<reference evidence="2 3" key="1">
    <citation type="submission" date="2020-10" db="EMBL/GenBank/DDBJ databases">
        <authorList>
            <person name="Castelo-Branco R."/>
            <person name="Eusebio N."/>
            <person name="Adriana R."/>
            <person name="Vieira A."/>
            <person name="Brugerolle De Fraissinette N."/>
            <person name="Rezende De Castro R."/>
            <person name="Schneider M.P."/>
            <person name="Vasconcelos V."/>
            <person name="Leao P.N."/>
        </authorList>
    </citation>
    <scope>NUCLEOTIDE SEQUENCE [LARGE SCALE GENOMIC DNA]</scope>
    <source>
        <strain evidence="2 3">LEGE 00250</strain>
    </source>
</reference>
<evidence type="ECO:0000256" key="1">
    <source>
        <dbReference type="SAM" id="Phobius"/>
    </source>
</evidence>
<sequence length="51" mass="6056">MMITANNRLLKLVRHKFDRIFNYLRSPIPGYLFIGIIFAVVVRLCTNYKLI</sequence>
<keyword evidence="1" id="KW-1133">Transmembrane helix</keyword>
<protein>
    <recommendedName>
        <fullName evidence="4">Transposase</fullName>
    </recommendedName>
</protein>
<keyword evidence="1" id="KW-0472">Membrane</keyword>
<organism evidence="2 3">
    <name type="scientific">Sphaerospermopsis aphanizomenoides LEGE 00250</name>
    <dbReference type="NCBI Taxonomy" id="2777972"/>
    <lineage>
        <taxon>Bacteria</taxon>
        <taxon>Bacillati</taxon>
        <taxon>Cyanobacteriota</taxon>
        <taxon>Cyanophyceae</taxon>
        <taxon>Nostocales</taxon>
        <taxon>Aphanizomenonaceae</taxon>
        <taxon>Sphaerospermopsis</taxon>
        <taxon>Sphaerospermopsis aphanizomenoides</taxon>
    </lineage>
</organism>
<dbReference type="RefSeq" id="WP_190346485.1">
    <property type="nucleotide sequence ID" value="NZ_JADEWB010000048.1"/>
</dbReference>
<dbReference type="Proteomes" id="UP000606776">
    <property type="component" value="Unassembled WGS sequence"/>
</dbReference>
<feature type="transmembrane region" description="Helical" evidence="1">
    <location>
        <begin position="28"/>
        <end position="46"/>
    </location>
</feature>
<accession>A0ABR9VDB5</accession>
<evidence type="ECO:0008006" key="4">
    <source>
        <dbReference type="Google" id="ProtNLM"/>
    </source>
</evidence>
<keyword evidence="3" id="KW-1185">Reference proteome</keyword>
<gene>
    <name evidence="2" type="ORF">IQ227_10680</name>
</gene>
<evidence type="ECO:0000313" key="2">
    <source>
        <dbReference type="EMBL" id="MBE9236474.1"/>
    </source>
</evidence>
<comment type="caution">
    <text evidence="2">The sequence shown here is derived from an EMBL/GenBank/DDBJ whole genome shotgun (WGS) entry which is preliminary data.</text>
</comment>
<name>A0ABR9VDB5_9CYAN</name>